<dbReference type="GeneID" id="78773617"/>
<sequence>MSKPRTSISPSRKSCRAPGAVIVFTTAQGSSVTTVTKLRRGQSAQKSKKLNDLLKQLVGKETDSLLRIQCQSRTNLFDKEFEKLFTKVLKYISRALHLFQRIDEVDVISLFSSECDRNMDRKLCQIDYITMITLKFLNGNELIGYYHRNHESGVTKGILQEFNNFEEENKDGKFDNVAISAPSTTSIYPSSLYINIYK</sequence>
<organism evidence="1 2">
    <name type="scientific">Caenorhabditis remanei</name>
    <name type="common">Caenorhabditis vulgaris</name>
    <dbReference type="NCBI Taxonomy" id="31234"/>
    <lineage>
        <taxon>Eukaryota</taxon>
        <taxon>Metazoa</taxon>
        <taxon>Ecdysozoa</taxon>
        <taxon>Nematoda</taxon>
        <taxon>Chromadorea</taxon>
        <taxon>Rhabditida</taxon>
        <taxon>Rhabditina</taxon>
        <taxon>Rhabditomorpha</taxon>
        <taxon>Rhabditoidea</taxon>
        <taxon>Rhabditidae</taxon>
        <taxon>Peloderinae</taxon>
        <taxon>Caenorhabditis</taxon>
    </lineage>
</organism>
<dbReference type="EMBL" id="WUAV01000001">
    <property type="protein sequence ID" value="KAF1771572.1"/>
    <property type="molecule type" value="Genomic_DNA"/>
</dbReference>
<comment type="caution">
    <text evidence="1">The sequence shown here is derived from an EMBL/GenBank/DDBJ whole genome shotgun (WGS) entry which is preliminary data.</text>
</comment>
<proteinExistence type="predicted"/>
<dbReference type="KEGG" id="crq:GCK72_003399"/>
<evidence type="ECO:0000313" key="1">
    <source>
        <dbReference type="EMBL" id="KAF1771572.1"/>
    </source>
</evidence>
<accession>A0A6A5HYV4</accession>
<reference evidence="1 2" key="1">
    <citation type="submission" date="2019-12" db="EMBL/GenBank/DDBJ databases">
        <title>Chromosome-level assembly of the Caenorhabditis remanei genome.</title>
        <authorList>
            <person name="Teterina A.A."/>
            <person name="Willis J.H."/>
            <person name="Phillips P.C."/>
        </authorList>
    </citation>
    <scope>NUCLEOTIDE SEQUENCE [LARGE SCALE GENOMIC DNA]</scope>
    <source>
        <strain evidence="1 2">PX506</strain>
        <tissue evidence="1">Whole organism</tissue>
    </source>
</reference>
<dbReference type="CTD" id="78773617"/>
<protein>
    <submittedName>
        <fullName evidence="1">Uncharacterized protein</fullName>
    </submittedName>
</protein>
<evidence type="ECO:0000313" key="2">
    <source>
        <dbReference type="Proteomes" id="UP000483820"/>
    </source>
</evidence>
<name>A0A6A5HYV4_CAERE</name>
<gene>
    <name evidence="1" type="ORF">GCK72_003399</name>
</gene>
<dbReference type="RefSeq" id="XP_053592678.1">
    <property type="nucleotide sequence ID" value="XM_053724033.1"/>
</dbReference>
<dbReference type="AlphaFoldDB" id="A0A6A5HYV4"/>
<dbReference type="Proteomes" id="UP000483820">
    <property type="component" value="Chromosome I"/>
</dbReference>